<keyword evidence="6 16" id="KW-1133">Transmembrane helix</keyword>
<dbReference type="InterPro" id="IPR017452">
    <property type="entry name" value="GPCR_Rhodpsn_7TM"/>
</dbReference>
<dbReference type="Gene3D" id="1.20.1070.10">
    <property type="entry name" value="Rhodopsin 7-helix transmembrane proteins"/>
    <property type="match status" value="1"/>
</dbReference>
<dbReference type="GO" id="GO:0032098">
    <property type="term" value="P:regulation of appetite"/>
    <property type="evidence" value="ECO:0007669"/>
    <property type="project" value="InterPro"/>
</dbReference>
<comment type="caution">
    <text evidence="18">The sequence shown here is derived from an EMBL/GenBank/DDBJ whole genome shotgun (WGS) entry which is preliminary data.</text>
</comment>
<dbReference type="PROSITE" id="PS50262">
    <property type="entry name" value="G_PROTEIN_RECEP_F1_2"/>
    <property type="match status" value="1"/>
</dbReference>
<evidence type="ECO:0000256" key="9">
    <source>
        <dbReference type="ARBA" id="ARBA00023170"/>
    </source>
</evidence>
<evidence type="ECO:0000256" key="12">
    <source>
        <dbReference type="ARBA" id="ARBA00046191"/>
    </source>
</evidence>
<dbReference type="PRINTS" id="PR01059">
    <property type="entry name" value="5HT4RECEPTR"/>
</dbReference>
<dbReference type="STRING" id="33528.ENSGAFP00000008194"/>
<feature type="transmembrane region" description="Helical" evidence="16">
    <location>
        <begin position="346"/>
        <end position="368"/>
    </location>
</feature>
<accession>A0A315W3W6</accession>
<dbReference type="GO" id="GO:0007268">
    <property type="term" value="P:chemical synaptic transmission"/>
    <property type="evidence" value="ECO:0007669"/>
    <property type="project" value="InterPro"/>
</dbReference>
<dbReference type="PRINTS" id="PR00237">
    <property type="entry name" value="GPCRRHODOPSN"/>
</dbReference>
<evidence type="ECO:0000256" key="13">
    <source>
        <dbReference type="ARBA" id="ARBA00046802"/>
    </source>
</evidence>
<proteinExistence type="inferred from homology"/>
<evidence type="ECO:0000256" key="3">
    <source>
        <dbReference type="ARBA" id="ARBA00015305"/>
    </source>
</evidence>
<comment type="similarity">
    <text evidence="14">Belongs to the G-protein coupled receptor 1 family.</text>
</comment>
<evidence type="ECO:0000256" key="5">
    <source>
        <dbReference type="ARBA" id="ARBA00022692"/>
    </source>
</evidence>
<evidence type="ECO:0000256" key="1">
    <source>
        <dbReference type="ARBA" id="ARBA00004337"/>
    </source>
</evidence>
<feature type="transmembrane region" description="Helical" evidence="16">
    <location>
        <begin position="481"/>
        <end position="501"/>
    </location>
</feature>
<dbReference type="InterPro" id="IPR001520">
    <property type="entry name" value="5HT4_rcpt"/>
</dbReference>
<keyword evidence="8 16" id="KW-0472">Membrane</keyword>
<reference evidence="18 19" key="1">
    <citation type="journal article" date="2018" name="G3 (Bethesda)">
        <title>A High-Quality Reference Genome for the Invasive Mosquitofish Gambusia affinis Using a Chicago Library.</title>
        <authorList>
            <person name="Hoffberg S.L."/>
            <person name="Troendle N.J."/>
            <person name="Glenn T.C."/>
            <person name="Mahmud O."/>
            <person name="Louha S."/>
            <person name="Chalopin D."/>
            <person name="Bennetzen J.L."/>
            <person name="Mauricio R."/>
        </authorList>
    </citation>
    <scope>NUCLEOTIDE SEQUENCE [LARGE SCALE GENOMIC DNA]</scope>
    <source>
        <strain evidence="18">NE01/NJP1002.9</strain>
        <tissue evidence="18">Muscle</tissue>
    </source>
</reference>
<keyword evidence="7 14" id="KW-0297">G-protein coupled receptor</keyword>
<evidence type="ECO:0000256" key="10">
    <source>
        <dbReference type="ARBA" id="ARBA00023224"/>
    </source>
</evidence>
<dbReference type="Proteomes" id="UP000250572">
    <property type="component" value="Unassembled WGS sequence"/>
</dbReference>
<evidence type="ECO:0000256" key="2">
    <source>
        <dbReference type="ARBA" id="ARBA00004651"/>
    </source>
</evidence>
<dbReference type="GO" id="GO:0043410">
    <property type="term" value="P:positive regulation of MAPK cascade"/>
    <property type="evidence" value="ECO:0007669"/>
    <property type="project" value="TreeGrafter"/>
</dbReference>
<dbReference type="Pfam" id="PF00001">
    <property type="entry name" value="7tm_1"/>
    <property type="match status" value="1"/>
</dbReference>
<evidence type="ECO:0000256" key="11">
    <source>
        <dbReference type="ARBA" id="ARBA00031928"/>
    </source>
</evidence>
<dbReference type="PANTHER" id="PTHR24248">
    <property type="entry name" value="ADRENERGIC RECEPTOR-RELATED G-PROTEIN COUPLED RECEPTOR"/>
    <property type="match status" value="1"/>
</dbReference>
<dbReference type="EMBL" id="NHOQ01001156">
    <property type="protein sequence ID" value="PWA26468.1"/>
    <property type="molecule type" value="Genomic_DNA"/>
</dbReference>
<dbReference type="GO" id="GO:0045202">
    <property type="term" value="C:synapse"/>
    <property type="evidence" value="ECO:0007669"/>
    <property type="project" value="GOC"/>
</dbReference>
<dbReference type="InterPro" id="IPR000276">
    <property type="entry name" value="GPCR_Rhodpsn"/>
</dbReference>
<dbReference type="GO" id="GO:0004993">
    <property type="term" value="F:G protein-coupled serotonin receptor activity"/>
    <property type="evidence" value="ECO:0007669"/>
    <property type="project" value="InterPro"/>
</dbReference>
<name>A0A315W3W6_GAMAF</name>
<comment type="function">
    <text evidence="12">G-protein coupled receptor for 5-hydroxytryptamine (serotonin), a biogenic hormone that functions as a neurotransmitter, a hormone and a mitogen. Ligand binding causes a conformation change that triggers signaling via guanine nucleotide-binding proteins (G proteins) and modulates the activity of downstream effectors. HTR4 is coupled to G(s) G alpha proteins and mediates activation of adenylate cyclase activity.</text>
</comment>
<dbReference type="CDD" id="cd15056">
    <property type="entry name" value="7tmA_5-HT4"/>
    <property type="match status" value="1"/>
</dbReference>
<evidence type="ECO:0000256" key="7">
    <source>
        <dbReference type="ARBA" id="ARBA00023040"/>
    </source>
</evidence>
<evidence type="ECO:0000256" key="4">
    <source>
        <dbReference type="ARBA" id="ARBA00022475"/>
    </source>
</evidence>
<dbReference type="AlphaFoldDB" id="A0A315W3W6"/>
<keyword evidence="4" id="KW-1003">Cell membrane</keyword>
<evidence type="ECO:0000313" key="18">
    <source>
        <dbReference type="EMBL" id="PWA26468.1"/>
    </source>
</evidence>
<dbReference type="GO" id="GO:0010008">
    <property type="term" value="C:endosome membrane"/>
    <property type="evidence" value="ECO:0007669"/>
    <property type="project" value="UniProtKB-SubCell"/>
</dbReference>
<feature type="transmembrane region" description="Helical" evidence="16">
    <location>
        <begin position="614"/>
        <end position="632"/>
    </location>
</feature>
<keyword evidence="10 14" id="KW-0807">Transducer</keyword>
<dbReference type="GO" id="GO:0005886">
    <property type="term" value="C:plasma membrane"/>
    <property type="evidence" value="ECO:0007669"/>
    <property type="project" value="UniProtKB-SubCell"/>
</dbReference>
<feature type="domain" description="G-protein coupled receptors family 1 profile" evidence="17">
    <location>
        <begin position="325"/>
        <end position="629"/>
    </location>
</feature>
<feature type="transmembrane region" description="Helical" evidence="16">
    <location>
        <begin position="309"/>
        <end position="334"/>
    </location>
</feature>
<sequence length="708" mass="80638">TSTHHKPHQGHQDQNVLLHNLKESKLSTSPRHWHTSAPPETLTSPLASFRVGQSITETDQCLPSGCCITLFDEVITITESCSGKRLVMPRQQEAKDRELKMGRRKNSGAQNRKRKIRRDKDVGETKKSFSKWLKDSRPLDGSTNHISLSRFALSLFTARGSLSQCMPLSVTHLKLMRFRLHGHAAVQVVSVRFEHLSRRDLNRLEHFERLSVERIRTEFECKPDVPDDQNSFGIQFPQRLFTAPSARTAQVAKYTRACSAIVTGTRLLSALILRTTDTMKAQTTFLGNVINNEQQQQEQQEFLSSLETVFLTIFLSIIIILTMFGNLLVMVALCKDRHLRRKKTSYFIVSLAFADLLVALLVMPFAAIELTTGQWHFGEIFCLVRTSMDVLLTTASILHLCCIALDRYYAICCKPLVYRYKMTPVRVAIMLVGCWVIPTFISFLPIMQKWNTIGIEDIIEEKQSLSGGSNTSCVFLVNQPYALICSAVAFYVPLALMVLAYQRIYVTAMSHVRQIEILHRAGSFLHTHSDQVITIRSSNALDPLNHYRLRTATGTFHSEQTQRRHRRMRIETRAAKTLAVIMGCFSLCWAPFFITNVVDPFIHYSVPWQVWTAWLWLGYINSGLNPFLYAYLNQAFRRAFLMILCCGDERYTQQSTCSTDLRRQSSIQSVNGTSMALRLSFLPNRSYSDNGQTILANEQESQDSLGPL</sequence>
<feature type="region of interest" description="Disordered" evidence="15">
    <location>
        <begin position="91"/>
        <end position="123"/>
    </location>
</feature>
<feature type="transmembrane region" description="Helical" evidence="16">
    <location>
        <begin position="427"/>
        <end position="447"/>
    </location>
</feature>
<dbReference type="SMART" id="SM01381">
    <property type="entry name" value="7TM_GPCR_Srsx"/>
    <property type="match status" value="1"/>
</dbReference>
<keyword evidence="19" id="KW-1185">Reference proteome</keyword>
<feature type="compositionally biased region" description="Basic and acidic residues" evidence="15">
    <location>
        <begin position="92"/>
        <end position="101"/>
    </location>
</feature>
<keyword evidence="9 14" id="KW-0675">Receptor</keyword>
<dbReference type="GO" id="GO:0071880">
    <property type="term" value="P:adenylate cyclase-activating adrenergic receptor signaling pathway"/>
    <property type="evidence" value="ECO:0007669"/>
    <property type="project" value="TreeGrafter"/>
</dbReference>
<comment type="subunit">
    <text evidence="13">Interacts (via C-terminus 330-346 AA) with GRK5; this interaction is promoted by 5-HT (serotonin).</text>
</comment>
<feature type="non-terminal residue" evidence="18">
    <location>
        <position position="1"/>
    </location>
</feature>
<dbReference type="PROSITE" id="PS00237">
    <property type="entry name" value="G_PROTEIN_RECEP_F1_1"/>
    <property type="match status" value="1"/>
</dbReference>
<evidence type="ECO:0000259" key="17">
    <source>
        <dbReference type="PROSITE" id="PS50262"/>
    </source>
</evidence>
<evidence type="ECO:0000313" key="19">
    <source>
        <dbReference type="Proteomes" id="UP000250572"/>
    </source>
</evidence>
<evidence type="ECO:0000256" key="14">
    <source>
        <dbReference type="RuleBase" id="RU000688"/>
    </source>
</evidence>
<evidence type="ECO:0000256" key="6">
    <source>
        <dbReference type="ARBA" id="ARBA00022989"/>
    </source>
</evidence>
<organism evidence="18 19">
    <name type="scientific">Gambusia affinis</name>
    <name type="common">Western mosquitofish</name>
    <name type="synonym">Heterandria affinis</name>
    <dbReference type="NCBI Taxonomy" id="33528"/>
    <lineage>
        <taxon>Eukaryota</taxon>
        <taxon>Metazoa</taxon>
        <taxon>Chordata</taxon>
        <taxon>Craniata</taxon>
        <taxon>Vertebrata</taxon>
        <taxon>Euteleostomi</taxon>
        <taxon>Actinopterygii</taxon>
        <taxon>Neopterygii</taxon>
        <taxon>Teleostei</taxon>
        <taxon>Neoteleostei</taxon>
        <taxon>Acanthomorphata</taxon>
        <taxon>Ovalentaria</taxon>
        <taxon>Atherinomorphae</taxon>
        <taxon>Cyprinodontiformes</taxon>
        <taxon>Poeciliidae</taxon>
        <taxon>Poeciliinae</taxon>
        <taxon>Gambusia</taxon>
    </lineage>
</organism>
<dbReference type="SUPFAM" id="SSF81321">
    <property type="entry name" value="Family A G protein-coupled receptor-like"/>
    <property type="match status" value="1"/>
</dbReference>
<gene>
    <name evidence="18" type="ORF">CCH79_00000739</name>
</gene>
<keyword evidence="5 14" id="KW-0812">Transmembrane</keyword>
<evidence type="ECO:0000256" key="16">
    <source>
        <dbReference type="SAM" id="Phobius"/>
    </source>
</evidence>
<feature type="transmembrane region" description="Helical" evidence="16">
    <location>
        <begin position="574"/>
        <end position="594"/>
    </location>
</feature>
<comment type="subcellular location">
    <subcellularLocation>
        <location evidence="2">Cell membrane</location>
        <topology evidence="2">Multi-pass membrane protein</topology>
    </subcellularLocation>
    <subcellularLocation>
        <location evidence="1">Endosome membrane</location>
        <topology evidence="1">Multi-pass membrane protein</topology>
    </subcellularLocation>
</comment>
<feature type="compositionally biased region" description="Basic residues" evidence="15">
    <location>
        <begin position="102"/>
        <end position="117"/>
    </location>
</feature>
<evidence type="ECO:0000256" key="8">
    <source>
        <dbReference type="ARBA" id="ARBA00023136"/>
    </source>
</evidence>
<dbReference type="PANTHER" id="PTHR24248:SF146">
    <property type="entry name" value="5-HYDROXYTRYPTAMINE RECEPTOR 4"/>
    <property type="match status" value="1"/>
</dbReference>
<evidence type="ECO:0000256" key="15">
    <source>
        <dbReference type="SAM" id="MobiDB-lite"/>
    </source>
</evidence>
<protein>
    <recommendedName>
        <fullName evidence="3">5-hydroxytryptamine receptor 4</fullName>
    </recommendedName>
    <alternativeName>
        <fullName evidence="11">Serotonin receptor 4</fullName>
    </alternativeName>
</protein>
<feature type="transmembrane region" description="Helical" evidence="16">
    <location>
        <begin position="388"/>
        <end position="406"/>
    </location>
</feature>